<dbReference type="EMBL" id="CP094348">
    <property type="protein sequence ID" value="UOB19711.1"/>
    <property type="molecule type" value="Genomic_DNA"/>
</dbReference>
<accession>A0ABY3ZS53</accession>
<dbReference type="RefSeq" id="WP_243365108.1">
    <property type="nucleotide sequence ID" value="NZ_CP094348.1"/>
</dbReference>
<keyword evidence="9" id="KW-1185">Reference proteome</keyword>
<dbReference type="InterPro" id="IPR011605">
    <property type="entry name" value="NusB_fam"/>
</dbReference>
<gene>
    <name evidence="6 8" type="primary">nusB</name>
    <name evidence="8" type="ORF">MRZ06_06555</name>
</gene>
<dbReference type="Pfam" id="PF01029">
    <property type="entry name" value="NusB"/>
    <property type="match status" value="1"/>
</dbReference>
<dbReference type="HAMAP" id="MF_00073">
    <property type="entry name" value="NusB"/>
    <property type="match status" value="1"/>
</dbReference>
<feature type="domain" description="NusB/RsmB/TIM44" evidence="7">
    <location>
        <begin position="5"/>
        <end position="127"/>
    </location>
</feature>
<comment type="function">
    <text evidence="6">Involved in transcription antitermination. Required for transcription of ribosomal RNA (rRNA) genes. Binds specifically to the boxA antiterminator sequence of the ribosomal RNA (rrn) operons.</text>
</comment>
<keyword evidence="4 6" id="KW-0805">Transcription regulation</keyword>
<evidence type="ECO:0000256" key="1">
    <source>
        <dbReference type="ARBA" id="ARBA00005952"/>
    </source>
</evidence>
<name>A0ABY3ZS53_9STAP</name>
<dbReference type="PANTHER" id="PTHR11078:SF3">
    <property type="entry name" value="ANTITERMINATION NUSB DOMAIN-CONTAINING PROTEIN"/>
    <property type="match status" value="1"/>
</dbReference>
<sequence>MSRTESREHAIQILFQVENEAHEITIEDATSFIVEPPKQDHFANELVSGVNINREQIDAAIAPHLKSWTLERLNKVDRIILRLSTYEILYTDAPEKVVVNEAVNLAKKFSDDESYKFINGVLSEIIKHKA</sequence>
<evidence type="ECO:0000256" key="5">
    <source>
        <dbReference type="ARBA" id="ARBA00023163"/>
    </source>
</evidence>
<reference evidence="8" key="2">
    <citation type="submission" date="2022-04" db="EMBL/GenBank/DDBJ databases">
        <title>Antimicrobial genetic elements in methicillin-resistant Macrococcus armenti.</title>
        <authorList>
            <person name="Keller J.E."/>
            <person name="Schwendener S."/>
            <person name="Pantucek R."/>
            <person name="Perreten V."/>
        </authorList>
    </citation>
    <scope>NUCLEOTIDE SEQUENCE</scope>
    <source>
        <strain evidence="8">CCM 2609</strain>
    </source>
</reference>
<evidence type="ECO:0000256" key="2">
    <source>
        <dbReference type="ARBA" id="ARBA00022814"/>
    </source>
</evidence>
<keyword evidence="2 6" id="KW-0889">Transcription antitermination</keyword>
<organism evidence="8 9">
    <name type="scientific">Macrococcus armenti</name>
    <dbReference type="NCBI Taxonomy" id="2875764"/>
    <lineage>
        <taxon>Bacteria</taxon>
        <taxon>Bacillati</taxon>
        <taxon>Bacillota</taxon>
        <taxon>Bacilli</taxon>
        <taxon>Bacillales</taxon>
        <taxon>Staphylococcaceae</taxon>
        <taxon>Macrococcus</taxon>
    </lineage>
</organism>
<proteinExistence type="inferred from homology"/>
<evidence type="ECO:0000256" key="4">
    <source>
        <dbReference type="ARBA" id="ARBA00023015"/>
    </source>
</evidence>
<dbReference type="InterPro" id="IPR006027">
    <property type="entry name" value="NusB_RsmB_TIM44"/>
</dbReference>
<dbReference type="InterPro" id="IPR035926">
    <property type="entry name" value="NusB-like_sf"/>
</dbReference>
<evidence type="ECO:0000256" key="3">
    <source>
        <dbReference type="ARBA" id="ARBA00022884"/>
    </source>
</evidence>
<evidence type="ECO:0000259" key="7">
    <source>
        <dbReference type="Pfam" id="PF01029"/>
    </source>
</evidence>
<protein>
    <recommendedName>
        <fullName evidence="6">Transcription antitermination protein NusB</fullName>
    </recommendedName>
    <alternativeName>
        <fullName evidence="6">Antitermination factor NusB</fullName>
    </alternativeName>
</protein>
<comment type="similarity">
    <text evidence="1 6">Belongs to the NusB family.</text>
</comment>
<dbReference type="Gene3D" id="1.10.940.10">
    <property type="entry name" value="NusB-like"/>
    <property type="match status" value="1"/>
</dbReference>
<dbReference type="NCBIfam" id="TIGR01951">
    <property type="entry name" value="nusB"/>
    <property type="match status" value="1"/>
</dbReference>
<keyword evidence="5 6" id="KW-0804">Transcription</keyword>
<evidence type="ECO:0000313" key="9">
    <source>
        <dbReference type="Proteomes" id="UP000830343"/>
    </source>
</evidence>
<keyword evidence="3 6" id="KW-0694">RNA-binding</keyword>
<dbReference type="PANTHER" id="PTHR11078">
    <property type="entry name" value="N UTILIZATION SUBSTANCE PROTEIN B-RELATED"/>
    <property type="match status" value="1"/>
</dbReference>
<dbReference type="Proteomes" id="UP000830343">
    <property type="component" value="Chromosome"/>
</dbReference>
<evidence type="ECO:0000313" key="8">
    <source>
        <dbReference type="EMBL" id="UOB19711.1"/>
    </source>
</evidence>
<evidence type="ECO:0000256" key="6">
    <source>
        <dbReference type="HAMAP-Rule" id="MF_00073"/>
    </source>
</evidence>
<dbReference type="SUPFAM" id="SSF48013">
    <property type="entry name" value="NusB-like"/>
    <property type="match status" value="1"/>
</dbReference>
<reference evidence="8" key="1">
    <citation type="submission" date="2022-03" db="EMBL/GenBank/DDBJ databases">
        <authorList>
            <person name="Vrbovska V."/>
            <person name="Kovarovic V."/>
            <person name="Botka T."/>
            <person name="Pantucek R."/>
        </authorList>
    </citation>
    <scope>NUCLEOTIDE SEQUENCE</scope>
    <source>
        <strain evidence="8">CCM 2609</strain>
    </source>
</reference>